<dbReference type="eggNOG" id="COG2127">
    <property type="taxonomic scope" value="Bacteria"/>
</dbReference>
<dbReference type="HAMAP" id="MF_00302">
    <property type="entry name" value="ClpS"/>
    <property type="match status" value="1"/>
</dbReference>
<dbReference type="InterPro" id="IPR014719">
    <property type="entry name" value="Ribosomal_bL12_C/ClpS-like"/>
</dbReference>
<evidence type="ECO:0000256" key="1">
    <source>
        <dbReference type="HAMAP-Rule" id="MF_00302"/>
    </source>
</evidence>
<dbReference type="InterPro" id="IPR022935">
    <property type="entry name" value="ClpS"/>
</dbReference>
<feature type="domain" description="Adaptor protein ClpS core" evidence="2">
    <location>
        <begin position="24"/>
        <end position="91"/>
    </location>
</feature>
<keyword evidence="4" id="KW-1185">Reference proteome</keyword>
<dbReference type="GO" id="GO:0006508">
    <property type="term" value="P:proteolysis"/>
    <property type="evidence" value="ECO:0007669"/>
    <property type="project" value="UniProtKB-UniRule"/>
</dbReference>
<dbReference type="GO" id="GO:0030163">
    <property type="term" value="P:protein catabolic process"/>
    <property type="evidence" value="ECO:0007669"/>
    <property type="project" value="InterPro"/>
</dbReference>
<dbReference type="Gene3D" id="3.30.1390.10">
    <property type="match status" value="1"/>
</dbReference>
<dbReference type="HOGENOM" id="CLU_153743_1_0_11"/>
<dbReference type="GO" id="GO:0008233">
    <property type="term" value="F:peptidase activity"/>
    <property type="evidence" value="ECO:0007669"/>
    <property type="project" value="UniProtKB-KW"/>
</dbReference>
<gene>
    <name evidence="1 3" type="primary">clpS</name>
    <name evidence="3" type="ORF">HMPREF0044_0670</name>
</gene>
<dbReference type="Pfam" id="PF02617">
    <property type="entry name" value="ClpS"/>
    <property type="match status" value="1"/>
</dbReference>
<comment type="similarity">
    <text evidence="1">Belongs to the ClpS family.</text>
</comment>
<dbReference type="AlphaFoldDB" id="C0W0S7"/>
<dbReference type="Proteomes" id="UP000010301">
    <property type="component" value="Unassembled WGS sequence"/>
</dbReference>
<protein>
    <recommendedName>
        <fullName evidence="1">ATP-dependent Clp protease adapter protein ClpS</fullName>
    </recommendedName>
</protein>
<dbReference type="STRING" id="525245.HMPREF0044_0670"/>
<reference evidence="3 4" key="1">
    <citation type="submission" date="2009-01" db="EMBL/GenBank/DDBJ databases">
        <authorList>
            <person name="Qin X."/>
            <person name="Bachman B."/>
            <person name="Battles P."/>
            <person name="Bell A."/>
            <person name="Bess C."/>
            <person name="Bickham C."/>
            <person name="Chaboub L."/>
            <person name="Chen D."/>
            <person name="Coyle M."/>
            <person name="Deiros D.R."/>
            <person name="Dinh H."/>
            <person name="Forbes L."/>
            <person name="Fowler G."/>
            <person name="Francisco L."/>
            <person name="Fu Q."/>
            <person name="Gubbala S."/>
            <person name="Hale W."/>
            <person name="Han Y."/>
            <person name="Hemphill L."/>
            <person name="Highlander S.K."/>
            <person name="Hirani K."/>
            <person name="Hogues M."/>
            <person name="Jackson L."/>
            <person name="Jakkamsetti A."/>
            <person name="Javaid M."/>
            <person name="Jiang H."/>
            <person name="Korchina V."/>
            <person name="Kovar C."/>
            <person name="Lara F."/>
            <person name="Lee S."/>
            <person name="Mata R."/>
            <person name="Mathew T."/>
            <person name="Moen C."/>
            <person name="Morales K."/>
            <person name="Munidasa M."/>
            <person name="Nazareth L."/>
            <person name="Ngo R."/>
            <person name="Nguyen L."/>
            <person name="Okwuonu G."/>
            <person name="Ongeri F."/>
            <person name="Patil S."/>
            <person name="Petrosino J."/>
            <person name="Pham C."/>
            <person name="Pham P."/>
            <person name="Pu L.-L."/>
            <person name="Puazo M."/>
            <person name="Raj R."/>
            <person name="Reid J."/>
            <person name="Rouhana J."/>
            <person name="Saada N."/>
            <person name="Shang Y."/>
            <person name="Simmons D."/>
            <person name="Thornton R."/>
            <person name="Warren J."/>
            <person name="Weissenberger G."/>
            <person name="Zhang J."/>
            <person name="Zhang L."/>
            <person name="Zhou C."/>
            <person name="Zhu D."/>
            <person name="Muzny D."/>
            <person name="Worley K."/>
            <person name="Gibbs R."/>
        </authorList>
    </citation>
    <scope>NUCLEOTIDE SEQUENCE [LARGE SCALE GENOMIC DNA]</scope>
    <source>
        <strain evidence="3 4">DSM 15436</strain>
    </source>
</reference>
<dbReference type="EMBL" id="ACFG01000030">
    <property type="protein sequence ID" value="EEH63651.1"/>
    <property type="molecule type" value="Genomic_DNA"/>
</dbReference>
<sequence length="102" mass="11524">MRKVPMLEEQVETIPAASEFASQIWATVVWNDPINLMDYVQAVFQRHFGFSQARAHELMLQVHLTGRALVSKGPKERMEADVLAMHGYGLRSTLEPVTEVGE</sequence>
<dbReference type="SUPFAM" id="SSF54736">
    <property type="entry name" value="ClpS-like"/>
    <property type="match status" value="1"/>
</dbReference>
<comment type="caution">
    <text evidence="3">The sequence shown here is derived from an EMBL/GenBank/DDBJ whole genome shotgun (WGS) entry which is preliminary data.</text>
</comment>
<organism evidence="3 4">
    <name type="scientific">Gleimia coleocanis DSM 15436</name>
    <dbReference type="NCBI Taxonomy" id="525245"/>
    <lineage>
        <taxon>Bacteria</taxon>
        <taxon>Bacillati</taxon>
        <taxon>Actinomycetota</taxon>
        <taxon>Actinomycetes</taxon>
        <taxon>Actinomycetales</taxon>
        <taxon>Actinomycetaceae</taxon>
        <taxon>Gleimia</taxon>
    </lineage>
</organism>
<dbReference type="NCBIfam" id="NF000668">
    <property type="entry name" value="PRK00033.1-1"/>
    <property type="match status" value="1"/>
</dbReference>
<keyword evidence="3" id="KW-0378">Hydrolase</keyword>
<proteinExistence type="inferred from homology"/>
<evidence type="ECO:0000313" key="3">
    <source>
        <dbReference type="EMBL" id="EEH63651.1"/>
    </source>
</evidence>
<evidence type="ECO:0000313" key="4">
    <source>
        <dbReference type="Proteomes" id="UP000010301"/>
    </source>
</evidence>
<evidence type="ECO:0000259" key="2">
    <source>
        <dbReference type="Pfam" id="PF02617"/>
    </source>
</evidence>
<comment type="function">
    <text evidence="1">Involved in the modulation of the specificity of the ClpAP-mediated ATP-dependent protein degradation.</text>
</comment>
<name>C0W0S7_9ACTO</name>
<accession>C0W0S7</accession>
<dbReference type="InterPro" id="IPR003769">
    <property type="entry name" value="ClpS_core"/>
</dbReference>
<keyword evidence="3" id="KW-0645">Protease</keyword>
<comment type="subunit">
    <text evidence="1">Binds to the N-terminal domain of the chaperone ClpA.</text>
</comment>
<dbReference type="OrthoDB" id="162238at2"/>